<comment type="caution">
    <text evidence="3">The sequence shown here is derived from an EMBL/GenBank/DDBJ whole genome shotgun (WGS) entry which is preliminary data.</text>
</comment>
<dbReference type="InterPro" id="IPR001279">
    <property type="entry name" value="Metallo-B-lactamas"/>
</dbReference>
<dbReference type="PANTHER" id="PTHR46018">
    <property type="entry name" value="ZINC PHOSPHODIESTERASE ELAC PROTEIN 1"/>
    <property type="match status" value="1"/>
</dbReference>
<dbReference type="CDD" id="cd07719">
    <property type="entry name" value="arylsulfatase_AtsA-like_MBL-fold"/>
    <property type="match status" value="1"/>
</dbReference>
<gene>
    <name evidence="3" type="ORF">ACFPJ5_08755</name>
</gene>
<protein>
    <submittedName>
        <fullName evidence="3">MBL fold metallo-hydrolase</fullName>
    </submittedName>
</protein>
<organism evidence="3 4">
    <name type="scientific">Salinirubrum litoreum</name>
    <dbReference type="NCBI Taxonomy" id="1126234"/>
    <lineage>
        <taxon>Archaea</taxon>
        <taxon>Methanobacteriati</taxon>
        <taxon>Methanobacteriota</taxon>
        <taxon>Stenosarchaea group</taxon>
        <taxon>Halobacteria</taxon>
        <taxon>Halobacteriales</taxon>
        <taxon>Haloferacaceae</taxon>
        <taxon>Salinirubrum</taxon>
    </lineage>
</organism>
<evidence type="ECO:0000259" key="2">
    <source>
        <dbReference type="SMART" id="SM00849"/>
    </source>
</evidence>
<dbReference type="PANTHER" id="PTHR46018:SF3">
    <property type="entry name" value="ARYLSULFATASE"/>
    <property type="match status" value="1"/>
</dbReference>
<dbReference type="SUPFAM" id="SSF56281">
    <property type="entry name" value="Metallo-hydrolase/oxidoreductase"/>
    <property type="match status" value="1"/>
</dbReference>
<proteinExistence type="predicted"/>
<feature type="domain" description="Metallo-beta-lactamase" evidence="2">
    <location>
        <begin position="18"/>
        <end position="211"/>
    </location>
</feature>
<reference evidence="3 4" key="1">
    <citation type="journal article" date="2019" name="Int. J. Syst. Evol. Microbiol.">
        <title>The Global Catalogue of Microorganisms (GCM) 10K type strain sequencing project: providing services to taxonomists for standard genome sequencing and annotation.</title>
        <authorList>
            <consortium name="The Broad Institute Genomics Platform"/>
            <consortium name="The Broad Institute Genome Sequencing Center for Infectious Disease"/>
            <person name="Wu L."/>
            <person name="Ma J."/>
        </authorList>
    </citation>
    <scope>NUCLEOTIDE SEQUENCE [LARGE SCALE GENOMIC DNA]</scope>
    <source>
        <strain evidence="3 4">CGMCC 1.12237</strain>
    </source>
</reference>
<name>A0ABD5RAP5_9EURY</name>
<dbReference type="Gene3D" id="3.60.15.10">
    <property type="entry name" value="Ribonuclease Z/Hydroxyacylglutathione hydrolase-like"/>
    <property type="match status" value="1"/>
</dbReference>
<accession>A0ABD5RAP5</accession>
<dbReference type="EMBL" id="JBHSKX010000001">
    <property type="protein sequence ID" value="MFC5367029.1"/>
    <property type="molecule type" value="Genomic_DNA"/>
</dbReference>
<sequence length="246" mass="26954">MHVTFLGTGAAMPLPDRAQTGLLLESDDRTLLVDCGAGVLHRLAGTDAGYESVSTVLLTHHHLDHVADLMPLLKARWLAGEEHLTVVGPSGTKTLLDDLLEVHDYLQDRVDLRVREVTPDQSFAVAGFDVDSTETRHSMPCLAYRFDDRFCFSGDSEAFAGLAGFADDCRALAHDCSFPDEVDVSNHPTPTQLGEALADADPDVDRVYLTHCYPHTEGKHDEMLASVRAGWDGDVRFARDGLRIEV</sequence>
<dbReference type="Pfam" id="PF23023">
    <property type="entry name" value="Anti-Pycsar_Apyc1"/>
    <property type="match status" value="1"/>
</dbReference>
<dbReference type="AlphaFoldDB" id="A0ABD5RAP5"/>
<keyword evidence="1" id="KW-0378">Hydrolase</keyword>
<keyword evidence="4" id="KW-1185">Reference proteome</keyword>
<dbReference type="Proteomes" id="UP001596201">
    <property type="component" value="Unassembled WGS sequence"/>
</dbReference>
<dbReference type="InterPro" id="IPR044094">
    <property type="entry name" value="AtsA-like_MBL-fold"/>
</dbReference>
<dbReference type="SMART" id="SM00849">
    <property type="entry name" value="Lactamase_B"/>
    <property type="match status" value="1"/>
</dbReference>
<dbReference type="InterPro" id="IPR036866">
    <property type="entry name" value="RibonucZ/Hydroxyglut_hydro"/>
</dbReference>
<dbReference type="RefSeq" id="WP_227231568.1">
    <property type="nucleotide sequence ID" value="NZ_JAJCVJ010000004.1"/>
</dbReference>
<evidence type="ECO:0000313" key="3">
    <source>
        <dbReference type="EMBL" id="MFC5367029.1"/>
    </source>
</evidence>
<evidence type="ECO:0000313" key="4">
    <source>
        <dbReference type="Proteomes" id="UP001596201"/>
    </source>
</evidence>
<evidence type="ECO:0000256" key="1">
    <source>
        <dbReference type="ARBA" id="ARBA00022801"/>
    </source>
</evidence>